<gene>
    <name evidence="1" type="ORF">CF394_12490</name>
</gene>
<evidence type="ECO:0000313" key="2">
    <source>
        <dbReference type="Proteomes" id="UP000217065"/>
    </source>
</evidence>
<dbReference type="AlphaFoldDB" id="A0A264W0R4"/>
<dbReference type="Proteomes" id="UP000217065">
    <property type="component" value="Unassembled WGS sequence"/>
</dbReference>
<dbReference type="OrthoDB" id="154553at2"/>
<proteinExistence type="predicted"/>
<organism evidence="1 2">
    <name type="scientific">Tetzosporium hominis</name>
    <dbReference type="NCBI Taxonomy" id="2020506"/>
    <lineage>
        <taxon>Bacteria</taxon>
        <taxon>Bacillati</taxon>
        <taxon>Bacillota</taxon>
        <taxon>Bacilli</taxon>
        <taxon>Bacillales</taxon>
        <taxon>Caryophanaceae</taxon>
        <taxon>Tetzosporium</taxon>
    </lineage>
</organism>
<protein>
    <submittedName>
        <fullName evidence="1">DUF1444 domain-containing protein</fullName>
    </submittedName>
</protein>
<reference evidence="1 2" key="1">
    <citation type="submission" date="2017-07" db="EMBL/GenBank/DDBJ databases">
        <title>Tetzosporium hominis gen.nov. sp.nov.</title>
        <authorList>
            <person name="Tetz G."/>
            <person name="Tetz V."/>
        </authorList>
    </citation>
    <scope>NUCLEOTIDE SEQUENCE [LARGE SCALE GENOMIC DNA]</scope>
    <source>
        <strain evidence="1 2">VT-49</strain>
    </source>
</reference>
<dbReference type="Pfam" id="PF07285">
    <property type="entry name" value="DUF1444"/>
    <property type="match status" value="1"/>
</dbReference>
<evidence type="ECO:0000313" key="1">
    <source>
        <dbReference type="EMBL" id="OZS77186.1"/>
    </source>
</evidence>
<dbReference type="PIRSF" id="PIRSF012562">
    <property type="entry name" value="UCP012562"/>
    <property type="match status" value="1"/>
</dbReference>
<accession>A0A264W0R4</accession>
<comment type="caution">
    <text evidence="1">The sequence shown here is derived from an EMBL/GenBank/DDBJ whole genome shotgun (WGS) entry which is preliminary data.</text>
</comment>
<keyword evidence="2" id="KW-1185">Reference proteome</keyword>
<sequence length="269" mass="30975">MKPLQLIAQLKEQLPETDYVYSYNRETNILKLTHQRVGRAIEVALGPVIAKYGQKQQAAIDEVVYMIRETFDAMEREQQTEDYVNPVIYPVIRATSFPRKSKSGIPFITKPHTAETRIFYALDLGTTYRLVDEELLKKLNMTEQEVMESALFQLRKLPTHYKIDEVAGNQFYFFNAKDGYDASRILNDKLLKEMQDKIQGEMTVAVPHQDVLIIGDIRNDAGYDILAQMTMHFFTVGIVPVTSLSFLYEDGELEPIFILGKHANQKEKN</sequence>
<dbReference type="RefSeq" id="WP_094944033.1">
    <property type="nucleotide sequence ID" value="NZ_NOKQ01000276.1"/>
</dbReference>
<name>A0A264W0R4_9BACL</name>
<dbReference type="EMBL" id="NOKQ01000276">
    <property type="protein sequence ID" value="OZS77186.1"/>
    <property type="molecule type" value="Genomic_DNA"/>
</dbReference>
<dbReference type="NCBIfam" id="NF010189">
    <property type="entry name" value="PRK13668.1"/>
    <property type="match status" value="1"/>
</dbReference>
<dbReference type="InterPro" id="IPR010838">
    <property type="entry name" value="DUF1444"/>
</dbReference>